<gene>
    <name evidence="8" type="ORF">F9C29_11405</name>
</gene>
<evidence type="ECO:0000256" key="4">
    <source>
        <dbReference type="ARBA" id="ARBA00022692"/>
    </source>
</evidence>
<dbReference type="Proteomes" id="UP000476281">
    <property type="component" value="Unassembled WGS sequence"/>
</dbReference>
<dbReference type="AlphaFoldDB" id="A0A6L3XYI9"/>
<dbReference type="PANTHER" id="PTHR30462">
    <property type="entry name" value="INTERMEMBRANE TRANSPORT PROTEIN PQIB-RELATED"/>
    <property type="match status" value="1"/>
</dbReference>
<evidence type="ECO:0000313" key="8">
    <source>
        <dbReference type="EMBL" id="KAB2520919.1"/>
    </source>
</evidence>
<evidence type="ECO:0000256" key="1">
    <source>
        <dbReference type="ARBA" id="ARBA00004533"/>
    </source>
</evidence>
<evidence type="ECO:0000256" key="5">
    <source>
        <dbReference type="ARBA" id="ARBA00022989"/>
    </source>
</evidence>
<comment type="subcellular location">
    <subcellularLocation>
        <location evidence="1">Cell inner membrane</location>
    </subcellularLocation>
</comment>
<keyword evidence="5 7" id="KW-1133">Transmembrane helix</keyword>
<feature type="non-terminal residue" evidence="8">
    <location>
        <position position="127"/>
    </location>
</feature>
<name>A0A6L3XYI9_9ENTR</name>
<dbReference type="GO" id="GO:0005886">
    <property type="term" value="C:plasma membrane"/>
    <property type="evidence" value="ECO:0007669"/>
    <property type="project" value="UniProtKB-SubCell"/>
</dbReference>
<reference evidence="8 9" key="1">
    <citation type="submission" date="2019-09" db="EMBL/GenBank/DDBJ databases">
        <title>Reversal of blaTEM antimicrobial resistance by CRISPR-Cas9 in clinical E. coli and other Enterobacteriaceae strains.</title>
        <authorList>
            <person name="Tagliaferri T."/>
            <person name="Guimaraes N."/>
            <person name="Pereira M."/>
            <person name="Felicori L."/>
            <person name="Horz H.-P."/>
            <person name="Santos S."/>
            <person name="Mendes T."/>
        </authorList>
    </citation>
    <scope>NUCLEOTIDE SEQUENCE [LARGE SCALE GENOMIC DNA]</scope>
    <source>
        <strain evidence="8 9">E2_blaTEM_MG</strain>
    </source>
</reference>
<evidence type="ECO:0008006" key="10">
    <source>
        <dbReference type="Google" id="ProtNLM"/>
    </source>
</evidence>
<evidence type="ECO:0000256" key="2">
    <source>
        <dbReference type="ARBA" id="ARBA00022475"/>
    </source>
</evidence>
<keyword evidence="2" id="KW-1003">Cell membrane</keyword>
<sequence length="127" mass="14331">MALKTPQITPTRKIVVRTVSQALPRAHYQRCPQCDTLFMLPKMKSHQSAFCPCCDAKIRDGRDWSLTRLAAMAVTMLLLMPFAWTEPLLKLYLLGVRIDANVLQGIWQMTRHGDPRTAAMGLFCVVG</sequence>
<proteinExistence type="predicted"/>
<evidence type="ECO:0000256" key="3">
    <source>
        <dbReference type="ARBA" id="ARBA00022519"/>
    </source>
</evidence>
<accession>A0A6L3XYI9</accession>
<organism evidence="8 9">
    <name type="scientific">Enterobacter hormaechei</name>
    <dbReference type="NCBI Taxonomy" id="158836"/>
    <lineage>
        <taxon>Bacteria</taxon>
        <taxon>Pseudomonadati</taxon>
        <taxon>Pseudomonadota</taxon>
        <taxon>Gammaproteobacteria</taxon>
        <taxon>Enterobacterales</taxon>
        <taxon>Enterobacteriaceae</taxon>
        <taxon>Enterobacter</taxon>
        <taxon>Enterobacter cloacae complex</taxon>
    </lineage>
</organism>
<evidence type="ECO:0000256" key="7">
    <source>
        <dbReference type="SAM" id="Phobius"/>
    </source>
</evidence>
<comment type="caution">
    <text evidence="8">The sequence shown here is derived from an EMBL/GenBank/DDBJ whole genome shotgun (WGS) entry which is preliminary data.</text>
</comment>
<feature type="transmembrane region" description="Helical" evidence="7">
    <location>
        <begin position="66"/>
        <end position="84"/>
    </location>
</feature>
<protein>
    <recommendedName>
        <fullName evidence="10">Paraquat-inducible protein A</fullName>
    </recommendedName>
</protein>
<dbReference type="InterPro" id="IPR007498">
    <property type="entry name" value="PqiA-like"/>
</dbReference>
<dbReference type="Pfam" id="PF04403">
    <property type="entry name" value="PqiA"/>
    <property type="match status" value="1"/>
</dbReference>
<dbReference type="PANTHER" id="PTHR30462:SF1">
    <property type="entry name" value="INTERMEMBRANE TRANSPORT PROTEIN YEBS"/>
    <property type="match status" value="1"/>
</dbReference>
<evidence type="ECO:0000256" key="6">
    <source>
        <dbReference type="ARBA" id="ARBA00023136"/>
    </source>
</evidence>
<evidence type="ECO:0000313" key="9">
    <source>
        <dbReference type="Proteomes" id="UP000476281"/>
    </source>
</evidence>
<keyword evidence="6 7" id="KW-0472">Membrane</keyword>
<keyword evidence="4 7" id="KW-0812">Transmembrane</keyword>
<dbReference type="EMBL" id="WBSZ01000312">
    <property type="protein sequence ID" value="KAB2520919.1"/>
    <property type="molecule type" value="Genomic_DNA"/>
</dbReference>
<dbReference type="InterPro" id="IPR051800">
    <property type="entry name" value="PqiA-PqiB_transport"/>
</dbReference>
<keyword evidence="3" id="KW-0997">Cell inner membrane</keyword>